<reference evidence="3" key="1">
    <citation type="submission" date="2022-10" db="EMBL/GenBank/DDBJ databases">
        <title>Genome assembly of Pristionchus species.</title>
        <authorList>
            <person name="Yoshida K."/>
            <person name="Sommer R.J."/>
        </authorList>
    </citation>
    <scope>NUCLEOTIDE SEQUENCE [LARGE SCALE GENOMIC DNA]</scope>
    <source>
        <strain evidence="3">RS5460</strain>
    </source>
</reference>
<keyword evidence="1" id="KW-0472">Membrane</keyword>
<name>A0AAN5CWF6_9BILA</name>
<feature type="non-terminal residue" evidence="2">
    <location>
        <position position="1"/>
    </location>
</feature>
<keyword evidence="1" id="KW-0812">Transmembrane</keyword>
<dbReference type="AlphaFoldDB" id="A0AAN5CWF6"/>
<dbReference type="Proteomes" id="UP001328107">
    <property type="component" value="Unassembled WGS sequence"/>
</dbReference>
<evidence type="ECO:0000256" key="1">
    <source>
        <dbReference type="SAM" id="Phobius"/>
    </source>
</evidence>
<organism evidence="2 3">
    <name type="scientific">Pristionchus mayeri</name>
    <dbReference type="NCBI Taxonomy" id="1317129"/>
    <lineage>
        <taxon>Eukaryota</taxon>
        <taxon>Metazoa</taxon>
        <taxon>Ecdysozoa</taxon>
        <taxon>Nematoda</taxon>
        <taxon>Chromadorea</taxon>
        <taxon>Rhabditida</taxon>
        <taxon>Rhabditina</taxon>
        <taxon>Diplogasteromorpha</taxon>
        <taxon>Diplogasteroidea</taxon>
        <taxon>Neodiplogasteridae</taxon>
        <taxon>Pristionchus</taxon>
    </lineage>
</organism>
<keyword evidence="1" id="KW-1133">Transmembrane helix</keyword>
<keyword evidence="3" id="KW-1185">Reference proteome</keyword>
<evidence type="ECO:0000313" key="2">
    <source>
        <dbReference type="EMBL" id="GMR51859.1"/>
    </source>
</evidence>
<dbReference type="EMBL" id="BTRK01000005">
    <property type="protein sequence ID" value="GMR51859.1"/>
    <property type="molecule type" value="Genomic_DNA"/>
</dbReference>
<gene>
    <name evidence="2" type="ORF">PMAYCL1PPCAC_22054</name>
</gene>
<comment type="caution">
    <text evidence="2">The sequence shown here is derived from an EMBL/GenBank/DDBJ whole genome shotgun (WGS) entry which is preliminary data.</text>
</comment>
<protein>
    <submittedName>
        <fullName evidence="2">Uncharacterized protein</fullName>
    </submittedName>
</protein>
<feature type="transmembrane region" description="Helical" evidence="1">
    <location>
        <begin position="20"/>
        <end position="41"/>
    </location>
</feature>
<accession>A0AAN5CWF6</accession>
<evidence type="ECO:0000313" key="3">
    <source>
        <dbReference type="Proteomes" id="UP001328107"/>
    </source>
</evidence>
<proteinExistence type="predicted"/>
<sequence length="233" mass="25018">STTRLVSLQRAILQYPVMRIASILLIAVTLIPLATALDVVLKCQSKKETSKEESCDPANKFCYMTWKDGYPDFEDAGCAKAEHKCTAAQCNPKENGGTTCCCNEKEKCEAKPGETPGGAGTPPAGKFKCNDKDGKAYQCLNADTTTCYKLVDKNNTKITKEAGCAENAKKEMCKNSDDHCVEFNTNEKSCCCKGLADKVCDFDYDQVTTTAKRGAATSAFLLSTAAAMAAAGF</sequence>